<proteinExistence type="predicted"/>
<evidence type="ECO:0000313" key="1">
    <source>
        <dbReference type="EMBL" id="TLS65550.1"/>
    </source>
</evidence>
<dbReference type="RefSeq" id="WP_138240204.1">
    <property type="nucleotide sequence ID" value="NZ_VBRY01000015.1"/>
</dbReference>
<dbReference type="EMBL" id="VBRY01000015">
    <property type="protein sequence ID" value="TLS65550.1"/>
    <property type="molecule type" value="Genomic_DNA"/>
</dbReference>
<protein>
    <submittedName>
        <fullName evidence="1">Uncharacterized protein</fullName>
    </submittedName>
</protein>
<organism evidence="1 2">
    <name type="scientific">Mariprofundus erugo</name>
    <dbReference type="NCBI Taxonomy" id="2528639"/>
    <lineage>
        <taxon>Bacteria</taxon>
        <taxon>Pseudomonadati</taxon>
        <taxon>Pseudomonadota</taxon>
        <taxon>Candidatius Mariprofundia</taxon>
        <taxon>Mariprofundales</taxon>
        <taxon>Mariprofundaceae</taxon>
        <taxon>Mariprofundus</taxon>
    </lineage>
</organism>
<reference evidence="1 2" key="1">
    <citation type="journal article" date="2019" name="Appl. Environ. Microbiol.">
        <title>Environmental Evidence and Genomic Insight of Iron-oxidizing Bacteria Preference Towards More Corrosion Resistant Stainless Steel at Higher Salinities.</title>
        <authorList>
            <person name="Garrison C.E."/>
            <person name="Price K.A."/>
            <person name="Field E.K."/>
        </authorList>
    </citation>
    <scope>NUCLEOTIDE SEQUENCE [LARGE SCALE GENOMIC DNA]</scope>
    <source>
        <strain evidence="1 2">P3</strain>
    </source>
</reference>
<comment type="caution">
    <text evidence="1">The sequence shown here is derived from an EMBL/GenBank/DDBJ whole genome shotgun (WGS) entry which is preliminary data.</text>
</comment>
<dbReference type="AlphaFoldDB" id="A0A5R9GGH4"/>
<dbReference type="OrthoDB" id="5295613at2"/>
<dbReference type="Proteomes" id="UP000306585">
    <property type="component" value="Unassembled WGS sequence"/>
</dbReference>
<keyword evidence="2" id="KW-1185">Reference proteome</keyword>
<sequence length="97" mass="11057">MTDAALKKLMEEPAMLMRLIGLRVRYLGEEFEVVDLLLEEGLVILSSNEGDEVQEDCYGRPSRLVPRCEQLHFRDPHGQPTAIWQEITFLDGPVPGF</sequence>
<gene>
    <name evidence="1" type="ORF">FEF65_12735</name>
</gene>
<evidence type="ECO:0000313" key="2">
    <source>
        <dbReference type="Proteomes" id="UP000306585"/>
    </source>
</evidence>
<name>A0A5R9GGH4_9PROT</name>
<accession>A0A5R9GGH4</accession>